<dbReference type="AlphaFoldDB" id="A0A6J6EBR6"/>
<sequence length="193" mass="20623">MSVKSSNPGTGRHALGSKSSETMNSSGQMKRVAPTIVADGGTRLCRKVGIVFGKRKKAVNGASRLRGLAFFEGFSDAELDRVAELADDVEIEAGELLIDQGRVGQECYVIESGQAEVFVGEDHLVTLGPGSMVGEMSLIDRRPRTATVVATTPMALLAFDTKAFQKLLSEMPKAEERVHTLLASRLKANLSDG</sequence>
<dbReference type="PANTHER" id="PTHR11635:SF152">
    <property type="entry name" value="CAMP-DEPENDENT PROTEIN KINASE TYPE I REGULATORY SUBUNIT-RELATED"/>
    <property type="match status" value="1"/>
</dbReference>
<dbReference type="InterPro" id="IPR050503">
    <property type="entry name" value="cAMP-dep_PK_reg_su-like"/>
</dbReference>
<dbReference type="GO" id="GO:0005952">
    <property type="term" value="C:cAMP-dependent protein kinase complex"/>
    <property type="evidence" value="ECO:0007669"/>
    <property type="project" value="InterPro"/>
</dbReference>
<evidence type="ECO:0000313" key="3">
    <source>
        <dbReference type="EMBL" id="CAB4572755.1"/>
    </source>
</evidence>
<dbReference type="Pfam" id="PF00027">
    <property type="entry name" value="cNMP_binding"/>
    <property type="match status" value="1"/>
</dbReference>
<feature type="domain" description="Cyclic nucleotide-binding" evidence="2">
    <location>
        <begin position="70"/>
        <end position="185"/>
    </location>
</feature>
<dbReference type="InterPro" id="IPR000595">
    <property type="entry name" value="cNMP-bd_dom"/>
</dbReference>
<accession>A0A6J6EBR6</accession>
<evidence type="ECO:0000256" key="1">
    <source>
        <dbReference type="SAM" id="MobiDB-lite"/>
    </source>
</evidence>
<dbReference type="InterPro" id="IPR014710">
    <property type="entry name" value="RmlC-like_jellyroll"/>
</dbReference>
<protein>
    <submittedName>
        <fullName evidence="3">Unannotated protein</fullName>
    </submittedName>
</protein>
<gene>
    <name evidence="3" type="ORF">UFOPK1603_01269</name>
</gene>
<dbReference type="PROSITE" id="PS50042">
    <property type="entry name" value="CNMP_BINDING_3"/>
    <property type="match status" value="1"/>
</dbReference>
<dbReference type="InterPro" id="IPR018490">
    <property type="entry name" value="cNMP-bd_dom_sf"/>
</dbReference>
<feature type="compositionally biased region" description="Polar residues" evidence="1">
    <location>
        <begin position="17"/>
        <end position="28"/>
    </location>
</feature>
<dbReference type="SUPFAM" id="SSF51206">
    <property type="entry name" value="cAMP-binding domain-like"/>
    <property type="match status" value="1"/>
</dbReference>
<feature type="region of interest" description="Disordered" evidence="1">
    <location>
        <begin position="1"/>
        <end position="30"/>
    </location>
</feature>
<reference evidence="3" key="1">
    <citation type="submission" date="2020-05" db="EMBL/GenBank/DDBJ databases">
        <authorList>
            <person name="Chiriac C."/>
            <person name="Salcher M."/>
            <person name="Ghai R."/>
            <person name="Kavagutti S V."/>
        </authorList>
    </citation>
    <scope>NUCLEOTIDE SEQUENCE</scope>
</reference>
<dbReference type="CDD" id="cd00038">
    <property type="entry name" value="CAP_ED"/>
    <property type="match status" value="1"/>
</dbReference>
<dbReference type="EMBL" id="CAEZTG010000125">
    <property type="protein sequence ID" value="CAB4572755.1"/>
    <property type="molecule type" value="Genomic_DNA"/>
</dbReference>
<dbReference type="PROSITE" id="PS00889">
    <property type="entry name" value="CNMP_BINDING_2"/>
    <property type="match status" value="1"/>
</dbReference>
<proteinExistence type="predicted"/>
<dbReference type="SMART" id="SM00100">
    <property type="entry name" value="cNMP"/>
    <property type="match status" value="1"/>
</dbReference>
<dbReference type="GO" id="GO:0005829">
    <property type="term" value="C:cytosol"/>
    <property type="evidence" value="ECO:0007669"/>
    <property type="project" value="TreeGrafter"/>
</dbReference>
<organism evidence="3">
    <name type="scientific">freshwater metagenome</name>
    <dbReference type="NCBI Taxonomy" id="449393"/>
    <lineage>
        <taxon>unclassified sequences</taxon>
        <taxon>metagenomes</taxon>
        <taxon>ecological metagenomes</taxon>
    </lineage>
</organism>
<dbReference type="PRINTS" id="PR00103">
    <property type="entry name" value="CAMPKINASE"/>
</dbReference>
<dbReference type="InterPro" id="IPR018488">
    <property type="entry name" value="cNMP-bd_CS"/>
</dbReference>
<dbReference type="PANTHER" id="PTHR11635">
    <property type="entry name" value="CAMP-DEPENDENT PROTEIN KINASE REGULATORY CHAIN"/>
    <property type="match status" value="1"/>
</dbReference>
<name>A0A6J6EBR6_9ZZZZ</name>
<evidence type="ECO:0000259" key="2">
    <source>
        <dbReference type="PROSITE" id="PS50042"/>
    </source>
</evidence>
<dbReference type="Gene3D" id="2.60.120.10">
    <property type="entry name" value="Jelly Rolls"/>
    <property type="match status" value="1"/>
</dbReference>